<accession>A0ABN1CVE5</accession>
<organism evidence="2 3">
    <name type="scientific">Pigmentiphaga daeguensis</name>
    <dbReference type="NCBI Taxonomy" id="414049"/>
    <lineage>
        <taxon>Bacteria</taxon>
        <taxon>Pseudomonadati</taxon>
        <taxon>Pseudomonadota</taxon>
        <taxon>Betaproteobacteria</taxon>
        <taxon>Burkholderiales</taxon>
        <taxon>Alcaligenaceae</taxon>
        <taxon>Pigmentiphaga</taxon>
    </lineage>
</organism>
<protein>
    <submittedName>
        <fullName evidence="2">Uncharacterized protein</fullName>
    </submittedName>
</protein>
<name>A0ABN1CVE5_9BURK</name>
<dbReference type="Proteomes" id="UP001501706">
    <property type="component" value="Unassembled WGS sequence"/>
</dbReference>
<feature type="compositionally biased region" description="Basic and acidic residues" evidence="1">
    <location>
        <begin position="25"/>
        <end position="38"/>
    </location>
</feature>
<reference evidence="2 3" key="1">
    <citation type="journal article" date="2019" name="Int. J. Syst. Evol. Microbiol.">
        <title>The Global Catalogue of Microorganisms (GCM) 10K type strain sequencing project: providing services to taxonomists for standard genome sequencing and annotation.</title>
        <authorList>
            <consortium name="The Broad Institute Genomics Platform"/>
            <consortium name="The Broad Institute Genome Sequencing Center for Infectious Disease"/>
            <person name="Wu L."/>
            <person name="Ma J."/>
        </authorList>
    </citation>
    <scope>NUCLEOTIDE SEQUENCE [LARGE SCALE GENOMIC DNA]</scope>
    <source>
        <strain evidence="2 3">JCM 14330</strain>
    </source>
</reference>
<gene>
    <name evidence="2" type="ORF">GCM10009097_51050</name>
</gene>
<keyword evidence="3" id="KW-1185">Reference proteome</keyword>
<proteinExistence type="predicted"/>
<feature type="region of interest" description="Disordered" evidence="1">
    <location>
        <begin position="25"/>
        <end position="47"/>
    </location>
</feature>
<comment type="caution">
    <text evidence="2">The sequence shown here is derived from an EMBL/GenBank/DDBJ whole genome shotgun (WGS) entry which is preliminary data.</text>
</comment>
<dbReference type="EMBL" id="BAAAEN010000028">
    <property type="protein sequence ID" value="GAA0527232.1"/>
    <property type="molecule type" value="Genomic_DNA"/>
</dbReference>
<evidence type="ECO:0000313" key="3">
    <source>
        <dbReference type="Proteomes" id="UP001501706"/>
    </source>
</evidence>
<evidence type="ECO:0000256" key="1">
    <source>
        <dbReference type="SAM" id="MobiDB-lite"/>
    </source>
</evidence>
<evidence type="ECO:0000313" key="2">
    <source>
        <dbReference type="EMBL" id="GAA0527232.1"/>
    </source>
</evidence>
<sequence>MGTLLPMTPVMSEIVTSARAFQSERVDAGSEGESEFKRQGSGWGGGRCSPCRRPEYESALVYTHSWMGYGFTISRALG</sequence>